<feature type="compositionally biased region" description="Gly residues" evidence="1">
    <location>
        <begin position="55"/>
        <end position="70"/>
    </location>
</feature>
<feature type="region of interest" description="Disordered" evidence="1">
    <location>
        <begin position="963"/>
        <end position="1015"/>
    </location>
</feature>
<feature type="compositionally biased region" description="Basic and acidic residues" evidence="1">
    <location>
        <begin position="963"/>
        <end position="985"/>
    </location>
</feature>
<feature type="compositionally biased region" description="Low complexity" evidence="1">
    <location>
        <begin position="29"/>
        <end position="54"/>
    </location>
</feature>
<sequence length="1390" mass="149110">MRSDPDVVAVRGGGYPSRLNARAKGLGGAAPAPALGGSLAQQASFRRQQARPTAPGGGALTPGGYGGGAAAGMPRAAGGLPQRSRSTRQNSFGGSGADPLGYCGRRLWRFWPQENPPWVEGFIQQWDPDSDGYTIVYDPNTRESTEEVFFFATAIEGHDYVVGEYVDMTVVHGSRRQGDKPYVSPEALAAPPPPGLLAALAPVPSKKRKSISGLPVPADAPFEVTYLHARLPVAAEDELQQMLSVLERKERMVQAEVDLLEYHEANREDVEARGELERKFAVLCDKEAQLMAEIAALRDAAVTCSPSGLRPAMLGRRGSPIGAPRASPLRTARLTTTRRAAQRAQCSATMESPFKYGRDMDGLQGALAALPTAGVYLLGAALAAGLGGAGFAGAEALAPEGVKQAAKYGGAVVGAALGAFLTTQLKAKRESAAIIELANLLVSLSDPTSLQREQVAAIESKYGINLTVACPEDIKAIYGTFVEAAIPAGDAPLAGREAALIQSFKAALGLSDTDAAPAHIEVGRRILRGRLEASTRGEDAEARKTFQKLIYVSNQVFGDRQAAFLLPWARVFGLTDAQVYVAKRDGAKTLFKQYLDAQGGQLQADKAFLVGLKQAQAAAHLADDEASALVKEAARARVESLFETAVQCLKQRTRVRDYSEALDAMSAAIAFNRGLKSLAGDEEVVAGVGETSVLGGAWAEVDGRNKDLRELFKAFLEERLARDGAFSDSLDSDTAELRRLLGLGNKEAAQIEAEVKTSTYKRLLRDEVTSGRLAAAESKAEVLGDLVERVRFDADAAKAFHESLYRQKLASLLDKKKLTEEDDAGLKEMQVMLCIPNEQRDAMHTEACGTIFKEAVNQALAAGIDAFGYEDRRRVQQSFLDLRLDRPAARAVLSDVARKYFLQYVTQSRNTRNRLDAAKELKKLVFFSNIVVAPLLEDLKTEEEKKAEEAAAKQQADMMELMKKAQEDAKKKEAAEASGEAKPEGEAATEAAKAEGEASSSSAAEDKAAEAAAEAEVKELLAEATAAVDKEDAAAEDASSSEAAKVKSLEKAQVAAAKRAGGEAVGTSSVMKSQKDVTLAADLDIRDRTDIYRNFLLYCMTGDVMQGPMGVTMVTERDEGEFARLSQLGDILGLTQMDVYQVHTGMAEQAFKQNVQSVLGDGNLTPDRAAALEKMREQMGLPKENADKIIRGFSNQKAIQGMQALKAMGQLTLDKVLEIKDAGVDVAGILGEDARQQMYRQEVLTRLSDGTGSFDNQRMLTELPEVLGLDASKAGRVVTELAAAKKGNTLVQAISALRQKKVGETAKELNNLVSCEAAVPSDKPAQWKDAEELADLFSAYCSKEKAPEKQAVVQRILGLSDSQAEGLRQMVEEGGWKVATEEQEEAASFF</sequence>
<dbReference type="GO" id="GO:0061927">
    <property type="term" value="C:TOC-TIC supercomplex I"/>
    <property type="evidence" value="ECO:0007669"/>
    <property type="project" value="TreeGrafter"/>
</dbReference>
<dbReference type="STRING" id="554055.A0A2P6VGZ2"/>
<feature type="compositionally biased region" description="Basic and acidic residues" evidence="1">
    <location>
        <begin position="1004"/>
        <end position="1015"/>
    </location>
</feature>
<evidence type="ECO:0000313" key="3">
    <source>
        <dbReference type="Proteomes" id="UP000239649"/>
    </source>
</evidence>
<dbReference type="Proteomes" id="UP000239649">
    <property type="component" value="Unassembled WGS sequence"/>
</dbReference>
<reference evidence="2 3" key="1">
    <citation type="journal article" date="2018" name="Plant J.">
        <title>Genome sequences of Chlorella sorokiniana UTEX 1602 and Micractinium conductrix SAG 241.80: implications to maltose excretion by a green alga.</title>
        <authorList>
            <person name="Arriola M.B."/>
            <person name="Velmurugan N."/>
            <person name="Zhang Y."/>
            <person name="Plunkett M.H."/>
            <person name="Hondzo H."/>
            <person name="Barney B.M."/>
        </authorList>
    </citation>
    <scope>NUCLEOTIDE SEQUENCE [LARGE SCALE GENOMIC DNA]</scope>
    <source>
        <strain evidence="2 3">SAG 241.80</strain>
    </source>
</reference>
<name>A0A2P6VGZ2_9CHLO</name>
<feature type="compositionally biased region" description="Polar residues" evidence="1">
    <location>
        <begin position="83"/>
        <end position="92"/>
    </location>
</feature>
<feature type="compositionally biased region" description="Low complexity" evidence="1">
    <location>
        <begin position="986"/>
        <end position="1003"/>
    </location>
</feature>
<keyword evidence="3" id="KW-1185">Reference proteome</keyword>
<evidence type="ECO:0000256" key="1">
    <source>
        <dbReference type="SAM" id="MobiDB-lite"/>
    </source>
</evidence>
<dbReference type="PANTHER" id="PTHR34935">
    <property type="entry name" value="PROTEIN TIC110, CHLOROPLASTIC"/>
    <property type="match status" value="1"/>
</dbReference>
<comment type="caution">
    <text evidence="2">The sequence shown here is derived from an EMBL/GenBank/DDBJ whole genome shotgun (WGS) entry which is preliminary data.</text>
</comment>
<dbReference type="EMBL" id="LHPF02000007">
    <property type="protein sequence ID" value="PSC73353.1"/>
    <property type="molecule type" value="Genomic_DNA"/>
</dbReference>
<gene>
    <name evidence="2" type="ORF">C2E20_3289</name>
</gene>
<dbReference type="Pfam" id="PF16940">
    <property type="entry name" value="Tic110"/>
    <property type="match status" value="1"/>
</dbReference>
<dbReference type="InterPro" id="IPR031610">
    <property type="entry name" value="TIC110"/>
</dbReference>
<feature type="region of interest" description="Disordered" evidence="1">
    <location>
        <begin position="1"/>
        <end position="96"/>
    </location>
</feature>
<evidence type="ECO:0000313" key="2">
    <source>
        <dbReference type="EMBL" id="PSC73353.1"/>
    </source>
</evidence>
<accession>A0A2P6VGZ2</accession>
<dbReference type="GO" id="GO:0045037">
    <property type="term" value="P:protein import into chloroplast stroma"/>
    <property type="evidence" value="ECO:0007669"/>
    <property type="project" value="TreeGrafter"/>
</dbReference>
<dbReference type="OrthoDB" id="191196at2759"/>
<organism evidence="2 3">
    <name type="scientific">Micractinium conductrix</name>
    <dbReference type="NCBI Taxonomy" id="554055"/>
    <lineage>
        <taxon>Eukaryota</taxon>
        <taxon>Viridiplantae</taxon>
        <taxon>Chlorophyta</taxon>
        <taxon>core chlorophytes</taxon>
        <taxon>Trebouxiophyceae</taxon>
        <taxon>Chlorellales</taxon>
        <taxon>Chlorellaceae</taxon>
        <taxon>Chlorella clade</taxon>
        <taxon>Micractinium</taxon>
    </lineage>
</organism>
<protein>
    <submittedName>
        <fullName evidence="2">Chloroplastic isoform X2</fullName>
    </submittedName>
</protein>
<proteinExistence type="predicted"/>
<dbReference type="PANTHER" id="PTHR34935:SF3">
    <property type="entry name" value="PROTEIN TIC110, CHLOROPLASTIC"/>
    <property type="match status" value="1"/>
</dbReference>
<feature type="compositionally biased region" description="Low complexity" evidence="1">
    <location>
        <begin position="71"/>
        <end position="81"/>
    </location>
</feature>